<keyword evidence="5" id="KW-1185">Reference proteome</keyword>
<keyword evidence="1 3" id="KW-0732">Signal</keyword>
<dbReference type="EMBL" id="JBHSMD010000001">
    <property type="protein sequence ID" value="MFC5491591.1"/>
    <property type="molecule type" value="Genomic_DNA"/>
</dbReference>
<evidence type="ECO:0000256" key="2">
    <source>
        <dbReference type="SAM" id="MobiDB-lite"/>
    </source>
</evidence>
<dbReference type="Pfam" id="PF13517">
    <property type="entry name" value="FG-GAP_3"/>
    <property type="match status" value="1"/>
</dbReference>
<sequence length="615" mass="64973">MSGLMTRRRRVRAIAVAAVASLAAVPAVTSLGTADAVTAPALAAGDTTGTDPTFTRYDVDTAATGAAFTSVGTVFAGEHDIVTSVWGPFDGSRPKGPGSLNIYRPGATLSDWSKVTVFGPEAGITMPNATTITDVDGDGDNDLIVPAGHFFGTDPGIAAELRVLSGSITWWENKGTDQFTRHDVITDQAGAYHGVQYVDFDGDGIKDILSVSEEAKAPGNQSDDVLATQFFKGRADHTFAAPVQLADVGGSQPVIADVDEDGDLDVITARYFDPLRGAGGGDFPAPSYLWLENSDTDGTLTSADFAVRTIATVSETSFGFQIQPVVGFREPGKVSWIATNHANRCTFALLFPALADREQVIEFVPGDDIREPWERTTLSDPDTVVPPCPEDYGTNRDNYPTWSDAITSRYGPGQGSPGTFGYGDIDGDGDIDLGVSGDGDRRLWWIEQQADGDTTLHRLTAEGEHFGQSGGGWVQDFNGDGVNELVFSSWDENTVALWSRTGTVDVPVTVDSTLSVTPARSTIKAGRRGTWTVKLNAAADGPKRSVTVTFDPAKGKNVSLGKVVVGPAGAATLSGKLTWKPRANGKLVFAYAGTTVSEMLSDTAARTTAKVTVRK</sequence>
<dbReference type="InterPro" id="IPR028994">
    <property type="entry name" value="Integrin_alpha_N"/>
</dbReference>
<evidence type="ECO:0000313" key="5">
    <source>
        <dbReference type="Proteomes" id="UP001595956"/>
    </source>
</evidence>
<dbReference type="InterPro" id="IPR013517">
    <property type="entry name" value="FG-GAP"/>
</dbReference>
<dbReference type="SUPFAM" id="SSF69318">
    <property type="entry name" value="Integrin alpha N-terminal domain"/>
    <property type="match status" value="1"/>
</dbReference>
<evidence type="ECO:0000256" key="3">
    <source>
        <dbReference type="SAM" id="SignalP"/>
    </source>
</evidence>
<feature type="signal peptide" evidence="3">
    <location>
        <begin position="1"/>
        <end position="23"/>
    </location>
</feature>
<organism evidence="4 5">
    <name type="scientific">Nocardioides caricicola</name>
    <dbReference type="NCBI Taxonomy" id="634770"/>
    <lineage>
        <taxon>Bacteria</taxon>
        <taxon>Bacillati</taxon>
        <taxon>Actinomycetota</taxon>
        <taxon>Actinomycetes</taxon>
        <taxon>Propionibacteriales</taxon>
        <taxon>Nocardioidaceae</taxon>
        <taxon>Nocardioides</taxon>
    </lineage>
</organism>
<name>A0ABW0MV76_9ACTN</name>
<feature type="region of interest" description="Disordered" evidence="2">
    <location>
        <begin position="377"/>
        <end position="399"/>
    </location>
</feature>
<dbReference type="RefSeq" id="WP_345180829.1">
    <property type="nucleotide sequence ID" value="NZ_BAABFQ010000008.1"/>
</dbReference>
<gene>
    <name evidence="4" type="ORF">ACFPKY_00685</name>
</gene>
<accession>A0ABW0MV76</accession>
<dbReference type="Gene3D" id="2.130.10.130">
    <property type="entry name" value="Integrin alpha, N-terminal"/>
    <property type="match status" value="1"/>
</dbReference>
<reference evidence="5" key="1">
    <citation type="journal article" date="2019" name="Int. J. Syst. Evol. Microbiol.">
        <title>The Global Catalogue of Microorganisms (GCM) 10K type strain sequencing project: providing services to taxonomists for standard genome sequencing and annotation.</title>
        <authorList>
            <consortium name="The Broad Institute Genomics Platform"/>
            <consortium name="The Broad Institute Genome Sequencing Center for Infectious Disease"/>
            <person name="Wu L."/>
            <person name="Ma J."/>
        </authorList>
    </citation>
    <scope>NUCLEOTIDE SEQUENCE [LARGE SCALE GENOMIC DNA]</scope>
    <source>
        <strain evidence="5">KACC 13778</strain>
    </source>
</reference>
<feature type="chain" id="PRO_5046989699" evidence="3">
    <location>
        <begin position="24"/>
        <end position="615"/>
    </location>
</feature>
<dbReference type="Proteomes" id="UP001595956">
    <property type="component" value="Unassembled WGS sequence"/>
</dbReference>
<evidence type="ECO:0000256" key="1">
    <source>
        <dbReference type="ARBA" id="ARBA00022729"/>
    </source>
</evidence>
<proteinExistence type="predicted"/>
<dbReference type="PANTHER" id="PTHR44103">
    <property type="entry name" value="PROPROTEIN CONVERTASE P"/>
    <property type="match status" value="1"/>
</dbReference>
<evidence type="ECO:0000313" key="4">
    <source>
        <dbReference type="EMBL" id="MFC5491591.1"/>
    </source>
</evidence>
<dbReference type="PANTHER" id="PTHR44103:SF1">
    <property type="entry name" value="PROPROTEIN CONVERTASE P"/>
    <property type="match status" value="1"/>
</dbReference>
<comment type="caution">
    <text evidence="4">The sequence shown here is derived from an EMBL/GenBank/DDBJ whole genome shotgun (WGS) entry which is preliminary data.</text>
</comment>
<protein>
    <submittedName>
        <fullName evidence="4">VCBS repeat-containing protein</fullName>
    </submittedName>
</protein>